<keyword evidence="4 7" id="KW-0547">Nucleotide-binding</keyword>
<dbReference type="PROSITE" id="PS00108">
    <property type="entry name" value="PROTEIN_KINASE_ST"/>
    <property type="match status" value="1"/>
</dbReference>
<dbReference type="EMBL" id="AZBU02000012">
    <property type="protein sequence ID" value="TKR59611.1"/>
    <property type="molecule type" value="Genomic_DNA"/>
</dbReference>
<dbReference type="GO" id="GO:0000226">
    <property type="term" value="P:microtubule cytoskeleton organization"/>
    <property type="evidence" value="ECO:0007669"/>
    <property type="project" value="TreeGrafter"/>
</dbReference>
<dbReference type="STRING" id="34508.A0A4U5LU41"/>
<keyword evidence="2 8" id="KW-0723">Serine/threonine-protein kinase</keyword>
<dbReference type="InterPro" id="IPR017441">
    <property type="entry name" value="Protein_kinase_ATP_BS"/>
</dbReference>
<evidence type="ECO:0000256" key="1">
    <source>
        <dbReference type="ARBA" id="ARBA00001946"/>
    </source>
</evidence>
<feature type="domain" description="Protein kinase" evidence="9">
    <location>
        <begin position="39"/>
        <end position="291"/>
    </location>
</feature>
<dbReference type="PROSITE" id="PS50011">
    <property type="entry name" value="PROTEIN_KINASE_DOM"/>
    <property type="match status" value="1"/>
</dbReference>
<dbReference type="PROSITE" id="PS00107">
    <property type="entry name" value="PROTEIN_KINASE_ATP"/>
    <property type="match status" value="1"/>
</dbReference>
<sequence length="322" mass="37094">MALSRFAKSITSITTLQFHVKEKKKPLDLEEELKRHLISLKKGTIGKGSFSKVRLGFSRKLNRNIAIKEIDKEKNSEFTRKYLPNELQIVRLVNHDNVIRVYDILEFGNTVCIFQEYAENGDLLGRIEKKKRIDEIEGRFLFRQLIEGLRYLESIHVVHRDIKCENLFLDRFDNLKIGDFGFATFLRHGESTKVKCGTAAYSAPEVHLGQSYKDSAVDIWSAGVVLYTMLNGKMPFDDRSGDILSKQLRQDIFFDRARPISYMAELLIKQLLHPKPTRRPSLKSIISCRWLENTRYMIRGWVEEGAGDLSDCSTASEISVGQ</sequence>
<dbReference type="InterPro" id="IPR008271">
    <property type="entry name" value="Ser/Thr_kinase_AS"/>
</dbReference>
<feature type="binding site" evidence="7">
    <location>
        <position position="68"/>
    </location>
    <ligand>
        <name>ATP</name>
        <dbReference type="ChEBI" id="CHEBI:30616"/>
    </ligand>
</feature>
<evidence type="ECO:0000256" key="8">
    <source>
        <dbReference type="RuleBase" id="RU000304"/>
    </source>
</evidence>
<dbReference type="SMART" id="SM00220">
    <property type="entry name" value="S_TKc"/>
    <property type="match status" value="1"/>
</dbReference>
<evidence type="ECO:0000256" key="5">
    <source>
        <dbReference type="ARBA" id="ARBA00022777"/>
    </source>
</evidence>
<evidence type="ECO:0000256" key="6">
    <source>
        <dbReference type="ARBA" id="ARBA00022840"/>
    </source>
</evidence>
<dbReference type="GO" id="GO:0050321">
    <property type="term" value="F:tau-protein kinase activity"/>
    <property type="evidence" value="ECO:0007669"/>
    <property type="project" value="TreeGrafter"/>
</dbReference>
<evidence type="ECO:0000256" key="2">
    <source>
        <dbReference type="ARBA" id="ARBA00022527"/>
    </source>
</evidence>
<dbReference type="PANTHER" id="PTHR24346">
    <property type="entry name" value="MAP/MICROTUBULE AFFINITY-REGULATING KINASE"/>
    <property type="match status" value="1"/>
</dbReference>
<dbReference type="GO" id="GO:0005737">
    <property type="term" value="C:cytoplasm"/>
    <property type="evidence" value="ECO:0007669"/>
    <property type="project" value="TreeGrafter"/>
</dbReference>
<dbReference type="SUPFAM" id="SSF56112">
    <property type="entry name" value="Protein kinase-like (PK-like)"/>
    <property type="match status" value="1"/>
</dbReference>
<keyword evidence="6 7" id="KW-0067">ATP-binding</keyword>
<reference evidence="10 11" key="1">
    <citation type="journal article" date="2015" name="Genome Biol.">
        <title>Comparative genomics of Steinernema reveals deeply conserved gene regulatory networks.</title>
        <authorList>
            <person name="Dillman A.R."/>
            <person name="Macchietto M."/>
            <person name="Porter C.F."/>
            <person name="Rogers A."/>
            <person name="Williams B."/>
            <person name="Antoshechkin I."/>
            <person name="Lee M.M."/>
            <person name="Goodwin Z."/>
            <person name="Lu X."/>
            <person name="Lewis E.E."/>
            <person name="Goodrich-Blair H."/>
            <person name="Stock S.P."/>
            <person name="Adams B.J."/>
            <person name="Sternberg P.W."/>
            <person name="Mortazavi A."/>
        </authorList>
    </citation>
    <scope>NUCLEOTIDE SEQUENCE [LARGE SCALE GENOMIC DNA]</scope>
    <source>
        <strain evidence="10 11">ALL</strain>
    </source>
</reference>
<dbReference type="Pfam" id="PF00069">
    <property type="entry name" value="Pkinase"/>
    <property type="match status" value="1"/>
</dbReference>
<reference evidence="10 11" key="2">
    <citation type="journal article" date="2019" name="G3 (Bethesda)">
        <title>Hybrid Assembly of the Genome of the Entomopathogenic Nematode Steinernema carpocapsae Identifies the X-Chromosome.</title>
        <authorList>
            <person name="Serra L."/>
            <person name="Macchietto M."/>
            <person name="Macias-Munoz A."/>
            <person name="McGill C.J."/>
            <person name="Rodriguez I.M."/>
            <person name="Rodriguez B."/>
            <person name="Murad R."/>
            <person name="Mortazavi A."/>
        </authorList>
    </citation>
    <scope>NUCLEOTIDE SEQUENCE [LARGE SCALE GENOMIC DNA]</scope>
    <source>
        <strain evidence="10 11">ALL</strain>
    </source>
</reference>
<dbReference type="Gene3D" id="1.10.510.10">
    <property type="entry name" value="Transferase(Phosphotransferase) domain 1"/>
    <property type="match status" value="1"/>
</dbReference>
<dbReference type="OrthoDB" id="193931at2759"/>
<comment type="similarity">
    <text evidence="8">Belongs to the protein kinase superfamily.</text>
</comment>
<keyword evidence="3" id="KW-0808">Transferase</keyword>
<dbReference type="PIRSF" id="PIRSF000654">
    <property type="entry name" value="Integrin-linked_kinase"/>
    <property type="match status" value="1"/>
</dbReference>
<dbReference type="AlphaFoldDB" id="A0A4U5LU41"/>
<dbReference type="Proteomes" id="UP000298663">
    <property type="component" value="Unassembled WGS sequence"/>
</dbReference>
<keyword evidence="11" id="KW-1185">Reference proteome</keyword>
<evidence type="ECO:0000313" key="11">
    <source>
        <dbReference type="Proteomes" id="UP000298663"/>
    </source>
</evidence>
<evidence type="ECO:0000259" key="9">
    <source>
        <dbReference type="PROSITE" id="PS50011"/>
    </source>
</evidence>
<name>A0A4U5LU41_STECR</name>
<comment type="cofactor">
    <cofactor evidence="1">
        <name>Mg(2+)</name>
        <dbReference type="ChEBI" id="CHEBI:18420"/>
    </cofactor>
</comment>
<proteinExistence type="inferred from homology"/>
<dbReference type="InterPro" id="IPR011009">
    <property type="entry name" value="Kinase-like_dom_sf"/>
</dbReference>
<evidence type="ECO:0000256" key="7">
    <source>
        <dbReference type="PROSITE-ProRule" id="PRU10141"/>
    </source>
</evidence>
<comment type="caution">
    <text evidence="10">The sequence shown here is derived from an EMBL/GenBank/DDBJ whole genome shotgun (WGS) entry which is preliminary data.</text>
</comment>
<dbReference type="GO" id="GO:0035556">
    <property type="term" value="P:intracellular signal transduction"/>
    <property type="evidence" value="ECO:0007669"/>
    <property type="project" value="TreeGrafter"/>
</dbReference>
<accession>A0A4U5LU41</accession>
<dbReference type="InterPro" id="IPR000719">
    <property type="entry name" value="Prot_kinase_dom"/>
</dbReference>
<organism evidence="10 11">
    <name type="scientific">Steinernema carpocapsae</name>
    <name type="common">Entomopathogenic nematode</name>
    <dbReference type="NCBI Taxonomy" id="34508"/>
    <lineage>
        <taxon>Eukaryota</taxon>
        <taxon>Metazoa</taxon>
        <taxon>Ecdysozoa</taxon>
        <taxon>Nematoda</taxon>
        <taxon>Chromadorea</taxon>
        <taxon>Rhabditida</taxon>
        <taxon>Tylenchina</taxon>
        <taxon>Panagrolaimomorpha</taxon>
        <taxon>Strongyloidoidea</taxon>
        <taxon>Steinernematidae</taxon>
        <taxon>Steinernema</taxon>
    </lineage>
</organism>
<gene>
    <name evidence="10" type="ORF">L596_029256</name>
</gene>
<protein>
    <recommendedName>
        <fullName evidence="9">Protein kinase domain-containing protein</fullName>
    </recommendedName>
</protein>
<dbReference type="GO" id="GO:0005524">
    <property type="term" value="F:ATP binding"/>
    <property type="evidence" value="ECO:0007669"/>
    <property type="project" value="UniProtKB-UniRule"/>
</dbReference>
<dbReference type="FunFam" id="1.10.510.10:FF:000571">
    <property type="entry name" value="Maternal embryonic leucine zipper kinase"/>
    <property type="match status" value="1"/>
</dbReference>
<evidence type="ECO:0000256" key="4">
    <source>
        <dbReference type="ARBA" id="ARBA00022741"/>
    </source>
</evidence>
<evidence type="ECO:0000256" key="3">
    <source>
        <dbReference type="ARBA" id="ARBA00022679"/>
    </source>
</evidence>
<dbReference type="PANTHER" id="PTHR24346:SF82">
    <property type="entry name" value="KP78A-RELATED"/>
    <property type="match status" value="1"/>
</dbReference>
<keyword evidence="5" id="KW-0418">Kinase</keyword>
<evidence type="ECO:0000313" key="10">
    <source>
        <dbReference type="EMBL" id="TKR59611.1"/>
    </source>
</evidence>